<keyword evidence="5" id="KW-1185">Reference proteome</keyword>
<dbReference type="OrthoDB" id="3404679at2"/>
<feature type="transmembrane region" description="Helical" evidence="1">
    <location>
        <begin position="222"/>
        <end position="240"/>
    </location>
</feature>
<feature type="domain" description="Acyltransferase 3" evidence="2">
    <location>
        <begin position="29"/>
        <end position="357"/>
    </location>
</feature>
<dbReference type="InterPro" id="IPR043968">
    <property type="entry name" value="SGNH"/>
</dbReference>
<protein>
    <submittedName>
        <fullName evidence="4">Peptidoglycan/LPS O-acetylase OafA/YrhL</fullName>
    </submittedName>
</protein>
<accession>A0A2S6GK08</accession>
<dbReference type="GO" id="GO:0016747">
    <property type="term" value="F:acyltransferase activity, transferring groups other than amino-acyl groups"/>
    <property type="evidence" value="ECO:0007669"/>
    <property type="project" value="InterPro"/>
</dbReference>
<feature type="transmembrane region" description="Helical" evidence="1">
    <location>
        <begin position="95"/>
        <end position="115"/>
    </location>
</feature>
<feature type="domain" description="SGNH" evidence="3">
    <location>
        <begin position="467"/>
        <end position="696"/>
    </location>
</feature>
<evidence type="ECO:0000313" key="5">
    <source>
        <dbReference type="Proteomes" id="UP000239203"/>
    </source>
</evidence>
<dbReference type="PANTHER" id="PTHR23028">
    <property type="entry name" value="ACETYLTRANSFERASE"/>
    <property type="match status" value="1"/>
</dbReference>
<dbReference type="PANTHER" id="PTHR23028:SF53">
    <property type="entry name" value="ACYL_TRANSF_3 DOMAIN-CONTAINING PROTEIN"/>
    <property type="match status" value="1"/>
</dbReference>
<dbReference type="EMBL" id="PTIX01000013">
    <property type="protein sequence ID" value="PPK65574.1"/>
    <property type="molecule type" value="Genomic_DNA"/>
</dbReference>
<dbReference type="InterPro" id="IPR050879">
    <property type="entry name" value="Acyltransferase_3"/>
</dbReference>
<dbReference type="Proteomes" id="UP000239203">
    <property type="component" value="Unassembled WGS sequence"/>
</dbReference>
<sequence>MGAETHQGPEAAVRSAAVGVPRERGFRTDIQALRAVAVMVVVVNHLRPSALTGGYVGVDVFFVISGFLITSHLDREILRTGRVRLGRFYARRVRRLLPAALLVLVVSLIAAYFLLPYLRWKTNAHEALASALYVENWLLAVNSVDYSAFTAVASLAQHYWSLSVEEQFYLCWPLLLLLLFKVRRRRAQVVGITAIGLASLAFCVFFTEVSKSQAYFVTPTRVWEFALGALIALGGTRLVLPRVTAGLAAFAGLAMICGAAALFDHSTPFPGYAALLPTVGTGLVILAGNGGERQWHTALSASAPVQFLGGISYSLYLWHWPLVVLAPFALADTLDKGALRGFHQVGILVVAIVLAWLSKVLVEDRGIALGAKLRTGANFAAMVAGMAAVALVAGLLVWTYDRHVTQASEERRVEPTHCAGAAAMAAGCENPYGPARLPIGVDDAPWRAGLGVCDYKRILPTDGETATTAVCDFSGPTPDPTVVWLVGDSHAEQWLGALLPIARAQKWKLMLGRLGGCPFAKIPYVGFEGGDDRRFAEGCMQWVDDINGLIRADRPERVFVSFYARRQLAHDKRNLSQVDYYREGTAPFWREWTGFGAKVHVLADPPLNGAVRAPDCVALNPRDPLTCAVDRADAQPADPLTEVARTTPDPDVSLIDTTDSFCDPTKCYAVIGGVPVYYDANHISLPFGRSLSPVVAARLGLSTD</sequence>
<reference evidence="4 5" key="1">
    <citation type="submission" date="2018-02" db="EMBL/GenBank/DDBJ databases">
        <title>Genomic Encyclopedia of Archaeal and Bacterial Type Strains, Phase II (KMG-II): from individual species to whole genera.</title>
        <authorList>
            <person name="Goeker M."/>
        </authorList>
    </citation>
    <scope>NUCLEOTIDE SEQUENCE [LARGE SCALE GENOMIC DNA]</scope>
    <source>
        <strain evidence="4 5">YU 961-1</strain>
    </source>
</reference>
<feature type="transmembrane region" description="Helical" evidence="1">
    <location>
        <begin position="269"/>
        <end position="287"/>
    </location>
</feature>
<gene>
    <name evidence="4" type="ORF">CLV40_11358</name>
</gene>
<name>A0A2S6GK08_9PSEU</name>
<evidence type="ECO:0000259" key="3">
    <source>
        <dbReference type="Pfam" id="PF19040"/>
    </source>
</evidence>
<dbReference type="GO" id="GO:0009103">
    <property type="term" value="P:lipopolysaccharide biosynthetic process"/>
    <property type="evidence" value="ECO:0007669"/>
    <property type="project" value="TreeGrafter"/>
</dbReference>
<dbReference type="InterPro" id="IPR002656">
    <property type="entry name" value="Acyl_transf_3_dom"/>
</dbReference>
<evidence type="ECO:0000313" key="4">
    <source>
        <dbReference type="EMBL" id="PPK65574.1"/>
    </source>
</evidence>
<feature type="transmembrane region" description="Helical" evidence="1">
    <location>
        <begin position="167"/>
        <end position="182"/>
    </location>
</feature>
<feature type="transmembrane region" description="Helical" evidence="1">
    <location>
        <begin position="189"/>
        <end position="207"/>
    </location>
</feature>
<feature type="transmembrane region" description="Helical" evidence="1">
    <location>
        <begin position="247"/>
        <end position="263"/>
    </location>
</feature>
<feature type="transmembrane region" description="Helical" evidence="1">
    <location>
        <begin position="299"/>
        <end position="318"/>
    </location>
</feature>
<feature type="transmembrane region" description="Helical" evidence="1">
    <location>
        <begin position="379"/>
        <end position="400"/>
    </location>
</feature>
<evidence type="ECO:0000256" key="1">
    <source>
        <dbReference type="SAM" id="Phobius"/>
    </source>
</evidence>
<feature type="transmembrane region" description="Helical" evidence="1">
    <location>
        <begin position="338"/>
        <end position="358"/>
    </location>
</feature>
<organism evidence="4 5">
    <name type="scientific">Actinokineospora auranticolor</name>
    <dbReference type="NCBI Taxonomy" id="155976"/>
    <lineage>
        <taxon>Bacteria</taxon>
        <taxon>Bacillati</taxon>
        <taxon>Actinomycetota</taxon>
        <taxon>Actinomycetes</taxon>
        <taxon>Pseudonocardiales</taxon>
        <taxon>Pseudonocardiaceae</taxon>
        <taxon>Actinokineospora</taxon>
    </lineage>
</organism>
<dbReference type="Pfam" id="PF19040">
    <property type="entry name" value="SGNH"/>
    <property type="match status" value="1"/>
</dbReference>
<proteinExistence type="predicted"/>
<dbReference type="Pfam" id="PF01757">
    <property type="entry name" value="Acyl_transf_3"/>
    <property type="match status" value="1"/>
</dbReference>
<keyword evidence="1" id="KW-0812">Transmembrane</keyword>
<feature type="transmembrane region" description="Helical" evidence="1">
    <location>
        <begin position="54"/>
        <end position="74"/>
    </location>
</feature>
<dbReference type="AlphaFoldDB" id="A0A2S6GK08"/>
<keyword evidence="1" id="KW-0472">Membrane</keyword>
<dbReference type="GO" id="GO:0016020">
    <property type="term" value="C:membrane"/>
    <property type="evidence" value="ECO:0007669"/>
    <property type="project" value="TreeGrafter"/>
</dbReference>
<comment type="caution">
    <text evidence="4">The sequence shown here is derived from an EMBL/GenBank/DDBJ whole genome shotgun (WGS) entry which is preliminary data.</text>
</comment>
<keyword evidence="1" id="KW-1133">Transmembrane helix</keyword>
<evidence type="ECO:0000259" key="2">
    <source>
        <dbReference type="Pfam" id="PF01757"/>
    </source>
</evidence>